<protein>
    <submittedName>
        <fullName evidence="2">Uncharacterized protein</fullName>
    </submittedName>
</protein>
<comment type="caution">
    <text evidence="2">The sequence shown here is derived from an EMBL/GenBank/DDBJ whole genome shotgun (WGS) entry which is preliminary data.</text>
</comment>
<evidence type="ECO:0000313" key="2">
    <source>
        <dbReference type="EMBL" id="KAK2648086.1"/>
    </source>
</evidence>
<reference evidence="2" key="1">
    <citation type="journal article" date="2023" name="Plant J.">
        <title>Genome sequences and population genomics provide insights into the demographic history, inbreeding, and mutation load of two 'living fossil' tree species of Dipteronia.</title>
        <authorList>
            <person name="Feng Y."/>
            <person name="Comes H.P."/>
            <person name="Chen J."/>
            <person name="Zhu S."/>
            <person name="Lu R."/>
            <person name="Zhang X."/>
            <person name="Li P."/>
            <person name="Qiu J."/>
            <person name="Olsen K.M."/>
            <person name="Qiu Y."/>
        </authorList>
    </citation>
    <scope>NUCLEOTIDE SEQUENCE</scope>
    <source>
        <strain evidence="2">KIB01</strain>
    </source>
</reference>
<dbReference type="EMBL" id="JANJYI010000005">
    <property type="protein sequence ID" value="KAK2648086.1"/>
    <property type="molecule type" value="Genomic_DNA"/>
</dbReference>
<gene>
    <name evidence="2" type="ORF">Ddye_015575</name>
</gene>
<organism evidence="2 3">
    <name type="scientific">Dipteronia dyeriana</name>
    <dbReference type="NCBI Taxonomy" id="168575"/>
    <lineage>
        <taxon>Eukaryota</taxon>
        <taxon>Viridiplantae</taxon>
        <taxon>Streptophyta</taxon>
        <taxon>Embryophyta</taxon>
        <taxon>Tracheophyta</taxon>
        <taxon>Spermatophyta</taxon>
        <taxon>Magnoliopsida</taxon>
        <taxon>eudicotyledons</taxon>
        <taxon>Gunneridae</taxon>
        <taxon>Pentapetalae</taxon>
        <taxon>rosids</taxon>
        <taxon>malvids</taxon>
        <taxon>Sapindales</taxon>
        <taxon>Sapindaceae</taxon>
        <taxon>Hippocastanoideae</taxon>
        <taxon>Acereae</taxon>
        <taxon>Dipteronia</taxon>
    </lineage>
</organism>
<name>A0AAD9U536_9ROSI</name>
<evidence type="ECO:0000313" key="3">
    <source>
        <dbReference type="Proteomes" id="UP001280121"/>
    </source>
</evidence>
<dbReference type="Proteomes" id="UP001280121">
    <property type="component" value="Unassembled WGS sequence"/>
</dbReference>
<sequence length="101" mass="11188">MFVMTKMVLTTTERGEPYYTELAVAIPDRKSVGRTSAVPSDTEGSEVDFDGGSSHMHSKGSKPELAGGRQSRQIRVRFRMPAYIAGHNSGEEVRGEREDRL</sequence>
<dbReference type="AlphaFoldDB" id="A0AAD9U536"/>
<keyword evidence="3" id="KW-1185">Reference proteome</keyword>
<accession>A0AAD9U536</accession>
<proteinExistence type="predicted"/>
<feature type="region of interest" description="Disordered" evidence="1">
    <location>
        <begin position="31"/>
        <end position="72"/>
    </location>
</feature>
<evidence type="ECO:0000256" key="1">
    <source>
        <dbReference type="SAM" id="MobiDB-lite"/>
    </source>
</evidence>